<dbReference type="SUPFAM" id="SSF53098">
    <property type="entry name" value="Ribonuclease H-like"/>
    <property type="match status" value="1"/>
</dbReference>
<keyword evidence="2" id="KW-0378">Hydrolase</keyword>
<organism evidence="2 3">
    <name type="scientific">Sulfurospirillum diekertiae</name>
    <dbReference type="NCBI Taxonomy" id="1854492"/>
    <lineage>
        <taxon>Bacteria</taxon>
        <taxon>Pseudomonadati</taxon>
        <taxon>Campylobacterota</taxon>
        <taxon>Epsilonproteobacteria</taxon>
        <taxon>Campylobacterales</taxon>
        <taxon>Sulfurospirillaceae</taxon>
        <taxon>Sulfurospirillum</taxon>
    </lineage>
</organism>
<gene>
    <name evidence="2" type="ORF">Sdiek1_1350</name>
</gene>
<dbReference type="Gene3D" id="3.30.420.10">
    <property type="entry name" value="Ribonuclease H-like superfamily/Ribonuclease H"/>
    <property type="match status" value="1"/>
</dbReference>
<evidence type="ECO:0000313" key="2">
    <source>
        <dbReference type="EMBL" id="ARU48514.1"/>
    </source>
</evidence>
<feature type="domain" description="RNase H type-1" evidence="1">
    <location>
        <begin position="1"/>
        <end position="149"/>
    </location>
</feature>
<keyword evidence="3" id="KW-1185">Reference proteome</keyword>
<name>A0A1Y0HMB6_9BACT</name>
<dbReference type="GO" id="GO:0003676">
    <property type="term" value="F:nucleic acid binding"/>
    <property type="evidence" value="ECO:0007669"/>
    <property type="project" value="InterPro"/>
</dbReference>
<dbReference type="GO" id="GO:0004523">
    <property type="term" value="F:RNA-DNA hybrid ribonuclease activity"/>
    <property type="evidence" value="ECO:0007669"/>
    <property type="project" value="UniProtKB-EC"/>
</dbReference>
<accession>A0A1Y0HMB6</accession>
<dbReference type="InterPro" id="IPR012337">
    <property type="entry name" value="RNaseH-like_sf"/>
</dbReference>
<dbReference type="PROSITE" id="PS50879">
    <property type="entry name" value="RNASE_H_1"/>
    <property type="match status" value="1"/>
</dbReference>
<evidence type="ECO:0000313" key="3">
    <source>
        <dbReference type="Proteomes" id="UP000196005"/>
    </source>
</evidence>
<dbReference type="RefSeq" id="WP_238099218.1">
    <property type="nucleotide sequence ID" value="NZ_CP021416.1"/>
</dbReference>
<dbReference type="KEGG" id="suls:Sdiek1_1350"/>
<dbReference type="AlphaFoldDB" id="A0A1Y0HMB6"/>
<dbReference type="EC" id="3.1.26.4" evidence="2"/>
<dbReference type="InterPro" id="IPR002156">
    <property type="entry name" value="RNaseH_domain"/>
</dbReference>
<protein>
    <submittedName>
        <fullName evidence="2">Ribonuclease H</fullName>
        <ecNumber evidence="2">3.1.26.4</ecNumber>
    </submittedName>
</protein>
<dbReference type="InterPro" id="IPR036397">
    <property type="entry name" value="RNaseH_sf"/>
</dbReference>
<sequence length="153" mass="17839">MSDGSVNTQTHVGFGAYLIVPENTPLEAFETLHVKVKKFTQTSSTKLELQTLLWALNEVKDFEEEIMIYTDSQNIITLPSRRERFERNGYATKQKKIHEHAALYQVFYRVMDEMKCSLMKVKGHKQAFDKDVIDRYFTLVDRASREALRKSSL</sequence>
<dbReference type="EMBL" id="CP021416">
    <property type="protein sequence ID" value="ARU48514.1"/>
    <property type="molecule type" value="Genomic_DNA"/>
</dbReference>
<evidence type="ECO:0000259" key="1">
    <source>
        <dbReference type="PROSITE" id="PS50879"/>
    </source>
</evidence>
<reference evidence="3" key="1">
    <citation type="submission" date="2017-05" db="EMBL/GenBank/DDBJ databases">
        <title>Dechlorination kinetics govern the competition between two new strains of the genus Sulfurospirillum.</title>
        <authorList>
            <person name="Buttet G.F."/>
            <person name="Murray A.M."/>
            <person name="Goris T."/>
            <person name="Burion M."/>
            <person name="Lin B."/>
            <person name="Rolle M."/>
            <person name="Maillard J."/>
        </authorList>
    </citation>
    <scope>NUCLEOTIDE SEQUENCE [LARGE SCALE GENOMIC DNA]</scope>
    <source>
        <strain evidence="3">SL2-1</strain>
    </source>
</reference>
<dbReference type="Pfam" id="PF00075">
    <property type="entry name" value="RNase_H"/>
    <property type="match status" value="1"/>
</dbReference>
<dbReference type="Proteomes" id="UP000196005">
    <property type="component" value="Chromosome"/>
</dbReference>
<proteinExistence type="predicted"/>